<protein>
    <recommendedName>
        <fullName evidence="4 9">Thiopurine S-methyltransferase</fullName>
        <ecNumber evidence="4 9">2.1.1.67</ecNumber>
    </recommendedName>
    <alternativeName>
        <fullName evidence="9">Thiopurine methyltransferase</fullName>
    </alternativeName>
</protein>
<dbReference type="PIRSF" id="PIRSF023956">
    <property type="entry name" value="Thiopurine_S-methyltransferase"/>
    <property type="match status" value="1"/>
</dbReference>
<feature type="binding site" evidence="9">
    <location>
        <position position="66"/>
    </location>
    <ligand>
        <name>S-adenosyl-L-methionine</name>
        <dbReference type="ChEBI" id="CHEBI:59789"/>
    </ligand>
</feature>
<dbReference type="InterPro" id="IPR029063">
    <property type="entry name" value="SAM-dependent_MTases_sf"/>
</dbReference>
<evidence type="ECO:0000256" key="3">
    <source>
        <dbReference type="ARBA" id="ARBA00008145"/>
    </source>
</evidence>
<keyword evidence="7 9" id="KW-0808">Transferase</keyword>
<evidence type="ECO:0000256" key="2">
    <source>
        <dbReference type="ARBA" id="ARBA00004496"/>
    </source>
</evidence>
<evidence type="ECO:0000256" key="5">
    <source>
        <dbReference type="ARBA" id="ARBA00022490"/>
    </source>
</evidence>
<dbReference type="GO" id="GO:0005737">
    <property type="term" value="C:cytoplasm"/>
    <property type="evidence" value="ECO:0007669"/>
    <property type="project" value="UniProtKB-SubCell"/>
</dbReference>
<sequence>MNPDFWHQRWHDNQIGFHQSAPTPLLLEHWPSLGVPAGAKVFVPLAGKSLDMLWFASQGHRVLGVELSRLAVEQFFAEHDLQPGIDARSDGTHYRAGDIEIINGDAFALDESALQDCAAVFDRAALIALPPDLRTRYVSELYAKLPAGCRGLLVTLEYPQVEREGPPFSVPEDEVRASFGRDWNIDLLERRPIPPDHPGFVTGVSKLDTAAYALRRR</sequence>
<dbReference type="Pfam" id="PF05724">
    <property type="entry name" value="TPMT"/>
    <property type="match status" value="1"/>
</dbReference>
<evidence type="ECO:0000256" key="8">
    <source>
        <dbReference type="ARBA" id="ARBA00022691"/>
    </source>
</evidence>
<evidence type="ECO:0000256" key="7">
    <source>
        <dbReference type="ARBA" id="ARBA00022679"/>
    </source>
</evidence>
<organism evidence="10 11">
    <name type="scientific">Pseudoluteimonas lycopersici</name>
    <dbReference type="NCBI Taxonomy" id="1324796"/>
    <lineage>
        <taxon>Bacteria</taxon>
        <taxon>Pseudomonadati</taxon>
        <taxon>Pseudomonadota</taxon>
        <taxon>Gammaproteobacteria</taxon>
        <taxon>Lysobacterales</taxon>
        <taxon>Lysobacteraceae</taxon>
        <taxon>Pseudoluteimonas</taxon>
    </lineage>
</organism>
<dbReference type="AlphaFoldDB" id="A0A516V3Z1"/>
<dbReference type="GO" id="GO:0032259">
    <property type="term" value="P:methylation"/>
    <property type="evidence" value="ECO:0007669"/>
    <property type="project" value="UniProtKB-KW"/>
</dbReference>
<keyword evidence="6 9" id="KW-0489">Methyltransferase</keyword>
<evidence type="ECO:0000313" key="11">
    <source>
        <dbReference type="Proteomes" id="UP000315891"/>
    </source>
</evidence>
<dbReference type="PROSITE" id="PS51585">
    <property type="entry name" value="SAM_MT_TPMT"/>
    <property type="match status" value="1"/>
</dbReference>
<gene>
    <name evidence="9" type="primary">tpm</name>
    <name evidence="10" type="ORF">FNZ56_04910</name>
</gene>
<dbReference type="EMBL" id="CP041742">
    <property type="protein sequence ID" value="QDQ73251.1"/>
    <property type="molecule type" value="Genomic_DNA"/>
</dbReference>
<dbReference type="HAMAP" id="MF_00812">
    <property type="entry name" value="Thiopur_methtran"/>
    <property type="match status" value="1"/>
</dbReference>
<dbReference type="Gene3D" id="3.40.50.150">
    <property type="entry name" value="Vaccinia Virus protein VP39"/>
    <property type="match status" value="1"/>
</dbReference>
<comment type="catalytic activity">
    <reaction evidence="1 9">
        <text>S-adenosyl-L-methionine + a thiopurine = S-adenosyl-L-homocysteine + a thiopurine S-methylether.</text>
        <dbReference type="EC" id="2.1.1.67"/>
    </reaction>
</comment>
<dbReference type="GO" id="GO:0008119">
    <property type="term" value="F:thiopurine S-methyltransferase activity"/>
    <property type="evidence" value="ECO:0007669"/>
    <property type="project" value="UniProtKB-UniRule"/>
</dbReference>
<evidence type="ECO:0000256" key="4">
    <source>
        <dbReference type="ARBA" id="ARBA00011905"/>
    </source>
</evidence>
<dbReference type="InterPro" id="IPR008854">
    <property type="entry name" value="TPMT"/>
</dbReference>
<dbReference type="SUPFAM" id="SSF53335">
    <property type="entry name" value="S-adenosyl-L-methionine-dependent methyltransferases"/>
    <property type="match status" value="1"/>
</dbReference>
<dbReference type="Proteomes" id="UP000315891">
    <property type="component" value="Chromosome"/>
</dbReference>
<keyword evidence="8 9" id="KW-0949">S-adenosyl-L-methionine</keyword>
<evidence type="ECO:0000313" key="10">
    <source>
        <dbReference type="EMBL" id="QDQ73251.1"/>
    </source>
</evidence>
<reference evidence="10 11" key="1">
    <citation type="submission" date="2019-07" db="EMBL/GenBank/DDBJ databases">
        <title>Lysobacter weifangensis sp. nov., isolated from bensulfuron-methyl contaminated farmland soil.</title>
        <authorList>
            <person name="Zhao H."/>
        </authorList>
    </citation>
    <scope>NUCLEOTIDE SEQUENCE [LARGE SCALE GENOMIC DNA]</scope>
    <source>
        <strain evidence="10 11">CC-Bw-6</strain>
    </source>
</reference>
<keyword evidence="11" id="KW-1185">Reference proteome</keyword>
<dbReference type="FunFam" id="3.40.50.150:FF:000101">
    <property type="entry name" value="Thiopurine S-methyltransferase"/>
    <property type="match status" value="1"/>
</dbReference>
<dbReference type="NCBIfam" id="NF009732">
    <property type="entry name" value="PRK13255.1"/>
    <property type="match status" value="1"/>
</dbReference>
<evidence type="ECO:0000256" key="1">
    <source>
        <dbReference type="ARBA" id="ARBA00000903"/>
    </source>
</evidence>
<evidence type="ECO:0000256" key="9">
    <source>
        <dbReference type="HAMAP-Rule" id="MF_00812"/>
    </source>
</evidence>
<dbReference type="EC" id="2.1.1.67" evidence="4 9"/>
<comment type="similarity">
    <text evidence="3 9">Belongs to the class I-like SAM-binding methyltransferase superfamily. TPMT family.</text>
</comment>
<name>A0A516V3Z1_9GAMM</name>
<dbReference type="OrthoDB" id="9778208at2"/>
<dbReference type="NCBIfam" id="TIGR03840">
    <property type="entry name" value="TMPT_Se_Te"/>
    <property type="match status" value="1"/>
</dbReference>
<keyword evidence="5 9" id="KW-0963">Cytoplasm</keyword>
<proteinExistence type="inferred from homology"/>
<dbReference type="PANTHER" id="PTHR10259">
    <property type="entry name" value="THIOPURINE S-METHYLTRANSFERASE"/>
    <property type="match status" value="1"/>
</dbReference>
<feature type="binding site" evidence="9">
    <location>
        <position position="123"/>
    </location>
    <ligand>
        <name>S-adenosyl-L-methionine</name>
        <dbReference type="ChEBI" id="CHEBI:59789"/>
    </ligand>
</feature>
<accession>A0A516V3Z1</accession>
<dbReference type="PANTHER" id="PTHR10259:SF11">
    <property type="entry name" value="THIOPURINE S-METHYLTRANSFERASE"/>
    <property type="match status" value="1"/>
</dbReference>
<dbReference type="InterPro" id="IPR022474">
    <property type="entry name" value="Thiopur_S-MeTfrase_Se/Te_detox"/>
</dbReference>
<comment type="subcellular location">
    <subcellularLocation>
        <location evidence="2 9">Cytoplasm</location>
    </subcellularLocation>
</comment>
<dbReference type="RefSeq" id="WP_143878764.1">
    <property type="nucleotide sequence ID" value="NZ_BAABLZ010000001.1"/>
</dbReference>
<dbReference type="GO" id="GO:0010038">
    <property type="term" value="P:response to metal ion"/>
    <property type="evidence" value="ECO:0007669"/>
    <property type="project" value="InterPro"/>
</dbReference>
<feature type="binding site" evidence="9">
    <location>
        <position position="10"/>
    </location>
    <ligand>
        <name>S-adenosyl-L-methionine</name>
        <dbReference type="ChEBI" id="CHEBI:59789"/>
    </ligand>
</feature>
<dbReference type="InterPro" id="IPR025835">
    <property type="entry name" value="Thiopurine_S-MeTrfase"/>
</dbReference>
<evidence type="ECO:0000256" key="6">
    <source>
        <dbReference type="ARBA" id="ARBA00022603"/>
    </source>
</evidence>
<feature type="binding site" evidence="9">
    <location>
        <position position="45"/>
    </location>
    <ligand>
        <name>S-adenosyl-L-methionine</name>
        <dbReference type="ChEBI" id="CHEBI:59789"/>
    </ligand>
</feature>